<dbReference type="SUPFAM" id="SSF81383">
    <property type="entry name" value="F-box domain"/>
    <property type="match status" value="1"/>
</dbReference>
<dbReference type="InterPro" id="IPR001810">
    <property type="entry name" value="F-box_dom"/>
</dbReference>
<protein>
    <submittedName>
        <fullName evidence="3">F-box domain-containing protein</fullName>
    </submittedName>
</protein>
<dbReference type="InterPro" id="IPR032675">
    <property type="entry name" value="LRR_dom_sf"/>
</dbReference>
<dbReference type="GO" id="GO:0031146">
    <property type="term" value="P:SCF-dependent proteasomal ubiquitin-dependent protein catabolic process"/>
    <property type="evidence" value="ECO:0007669"/>
    <property type="project" value="TreeGrafter"/>
</dbReference>
<dbReference type="WBParaSite" id="ALUE_0001489401-mRNA-1">
    <property type="protein sequence ID" value="ALUE_0001489401-mRNA-1"/>
    <property type="gene ID" value="ALUE_0001489401"/>
</dbReference>
<dbReference type="GO" id="GO:0019005">
    <property type="term" value="C:SCF ubiquitin ligase complex"/>
    <property type="evidence" value="ECO:0007669"/>
    <property type="project" value="TreeGrafter"/>
</dbReference>
<evidence type="ECO:0000259" key="1">
    <source>
        <dbReference type="PROSITE" id="PS50181"/>
    </source>
</evidence>
<dbReference type="PROSITE" id="PS50181">
    <property type="entry name" value="FBOX"/>
    <property type="match status" value="1"/>
</dbReference>
<dbReference type="SUPFAM" id="SSF52047">
    <property type="entry name" value="RNI-like"/>
    <property type="match status" value="1"/>
</dbReference>
<name>A0A0M3IB58_ASCLU</name>
<dbReference type="Gene3D" id="1.20.1280.50">
    <property type="match status" value="1"/>
</dbReference>
<dbReference type="AlphaFoldDB" id="A0A0M3IB58"/>
<evidence type="ECO:0000313" key="3">
    <source>
        <dbReference type="WBParaSite" id="ALUE_0001489401-mRNA-1"/>
    </source>
</evidence>
<evidence type="ECO:0000313" key="2">
    <source>
        <dbReference type="Proteomes" id="UP000036681"/>
    </source>
</evidence>
<reference evidence="3" key="1">
    <citation type="submission" date="2016-05" db="UniProtKB">
        <authorList>
            <consortium name="WormBaseParasite"/>
        </authorList>
    </citation>
    <scope>IDENTIFICATION</scope>
</reference>
<accession>A0A0M3IB58</accession>
<organism evidence="2 3">
    <name type="scientific">Ascaris lumbricoides</name>
    <name type="common">Giant roundworm</name>
    <dbReference type="NCBI Taxonomy" id="6252"/>
    <lineage>
        <taxon>Eukaryota</taxon>
        <taxon>Metazoa</taxon>
        <taxon>Ecdysozoa</taxon>
        <taxon>Nematoda</taxon>
        <taxon>Chromadorea</taxon>
        <taxon>Rhabditida</taxon>
        <taxon>Spirurina</taxon>
        <taxon>Ascaridomorpha</taxon>
        <taxon>Ascaridoidea</taxon>
        <taxon>Ascarididae</taxon>
        <taxon>Ascaris</taxon>
    </lineage>
</organism>
<dbReference type="Pfam" id="PF12937">
    <property type="entry name" value="F-box-like"/>
    <property type="match status" value="1"/>
</dbReference>
<dbReference type="InterPro" id="IPR036047">
    <property type="entry name" value="F-box-like_dom_sf"/>
</dbReference>
<proteinExistence type="predicted"/>
<keyword evidence="2" id="KW-1185">Reference proteome</keyword>
<dbReference type="Proteomes" id="UP000036681">
    <property type="component" value="Unplaced"/>
</dbReference>
<dbReference type="Gene3D" id="3.80.10.10">
    <property type="entry name" value="Ribonuclease Inhibitor"/>
    <property type="match status" value="1"/>
</dbReference>
<sequence>MKMRGRGFEMLCGNSFLGSVSGSASFEWSERSASSFRSDAFTLLEQYPISELSSRIWRYASRRVYGQVRHIPASQLNLDATKKICNGDELPDVIFRTIFKYLHPLDLIHGCSKVCQRWNRFTRTPSLYRYLRIFVRKESLDCGSIRRFLERVRNHVVKLCVVYSSPELVNALHAVFPDCMPNVMHLDIGSFEHVPPILAKKILNCFPSLETLKVAMVSRRMASQEQLMWIFADSAFPRLRRLVLSYVDEFSTNISNSLFSWNRSLEVLVFRNAVSPRFHYLSNASYSLTLKELHLEIVDASDALAINKFKNLTTLSLGCCWQLSDDHLNRFKELYKIEHLHLSSLGGDVSMTGLANFLRLPAHDAHHFFPYRLKYLRISHCEQFALEAVKRLIQSCPNLESLNIAGDSQIGSAELCLIIANLRKLRFFDLSYLDDSIGDYGDEWALQNLRDNELACVRLLQLHSTHQQNDETMLRAVNMKRPHMLISPRPNYLINWKLIGECTVFNEEFEGDLNAVLNDLNDEPGFCCIDDYHALGRQN</sequence>
<feature type="domain" description="F-box" evidence="1">
    <location>
        <begin position="84"/>
        <end position="131"/>
    </location>
</feature>
<dbReference type="PANTHER" id="PTHR13318">
    <property type="entry name" value="PARTNER OF PAIRED, ISOFORM B-RELATED"/>
    <property type="match status" value="1"/>
</dbReference>